<dbReference type="RefSeq" id="WP_014143761.1">
    <property type="nucleotide sequence ID" value="NC_016111.1"/>
</dbReference>
<name>F8JR85_STREN</name>
<dbReference type="KEGG" id="scy:SCATT_30160"/>
<dbReference type="PATRIC" id="fig|1003195.11.peg.4505"/>
<keyword evidence="2" id="KW-1185">Reference proteome</keyword>
<reference evidence="2" key="1">
    <citation type="submission" date="2011-12" db="EMBL/GenBank/DDBJ databases">
        <title>Complete genome sequence of Streptomyces cattleya strain DSM 46488.</title>
        <authorList>
            <person name="Ou H.-Y."/>
            <person name="Li P."/>
            <person name="Zhao C."/>
            <person name="O'Hagan D."/>
            <person name="Deng Z."/>
        </authorList>
    </citation>
    <scope>NUCLEOTIDE SEQUENCE [LARGE SCALE GENOMIC DNA]</scope>
    <source>
        <strain evidence="2">ATCC 35852 / DSM 46488 / JCM 4925 / NBRC 14057 / NRRL 8057</strain>
    </source>
</reference>
<dbReference type="STRING" id="1003195.SCATT_30160"/>
<protein>
    <submittedName>
        <fullName evidence="1">Uncharacterized protein</fullName>
    </submittedName>
</protein>
<dbReference type="OrthoDB" id="4545768at2"/>
<proteinExistence type="predicted"/>
<organism evidence="1 2">
    <name type="scientific">Streptantibioticus cattleyicolor (strain ATCC 35852 / DSM 46488 / JCM 4925 / NBRC 14057 / NRRL 8057)</name>
    <name type="common">Streptomyces cattleya</name>
    <dbReference type="NCBI Taxonomy" id="1003195"/>
    <lineage>
        <taxon>Bacteria</taxon>
        <taxon>Bacillati</taxon>
        <taxon>Actinomycetota</taxon>
        <taxon>Actinomycetes</taxon>
        <taxon>Kitasatosporales</taxon>
        <taxon>Streptomycetaceae</taxon>
        <taxon>Streptantibioticus</taxon>
    </lineage>
</organism>
<dbReference type="eggNOG" id="ENOG503231C">
    <property type="taxonomic scope" value="Bacteria"/>
</dbReference>
<dbReference type="KEGG" id="sct:SCAT_3026"/>
<dbReference type="AlphaFoldDB" id="F8JR85"/>
<evidence type="ECO:0000313" key="2">
    <source>
        <dbReference type="Proteomes" id="UP000007842"/>
    </source>
</evidence>
<dbReference type="EMBL" id="CP003219">
    <property type="protein sequence ID" value="AEW95387.1"/>
    <property type="molecule type" value="Genomic_DNA"/>
</dbReference>
<gene>
    <name evidence="1" type="ordered locus">SCATT_30160</name>
</gene>
<accession>G8WU90</accession>
<evidence type="ECO:0000313" key="1">
    <source>
        <dbReference type="EMBL" id="AEW95387.1"/>
    </source>
</evidence>
<dbReference type="HOGENOM" id="CLU_1179646_0_0_11"/>
<dbReference type="Proteomes" id="UP000007842">
    <property type="component" value="Chromosome"/>
</dbReference>
<accession>F8JR85</accession>
<sequence>MAAEGHACEICGRPAPEVDGWAARIPGYRLVRAPWRSGDRWFVDGPLHFSCLRELPDPGEFSREFTAMATGSHEPFEVEIGGAREVLARNGLDYRTEIFSGELCRIFRHGTMNRWLVVEHSGPWYGLDQSQLKEIAAGRPVRSAGGETVFVMPEDPGDDIYHWGLGDLLGHLGVLDRYPALIDQPDLAYEFFEYYPPKRVLAYFLVNTVPLPEEAVAFLRDYAARYEPVRYPEDH</sequence>